<organism evidence="1 2">
    <name type="scientific">Brevundimonas intermedia</name>
    <dbReference type="NCBI Taxonomy" id="74315"/>
    <lineage>
        <taxon>Bacteria</taxon>
        <taxon>Pseudomonadati</taxon>
        <taxon>Pseudomonadota</taxon>
        <taxon>Alphaproteobacteria</taxon>
        <taxon>Caulobacterales</taxon>
        <taxon>Caulobacteraceae</taxon>
        <taxon>Brevundimonas</taxon>
    </lineage>
</organism>
<reference evidence="1" key="2">
    <citation type="submission" date="2023-01" db="EMBL/GenBank/DDBJ databases">
        <authorList>
            <person name="Sun Q."/>
            <person name="Evtushenko L."/>
        </authorList>
    </citation>
    <scope>NUCLEOTIDE SEQUENCE</scope>
    <source>
        <strain evidence="1">VKM B-1499</strain>
    </source>
</reference>
<name>A0ABQ5T6A2_9CAUL</name>
<comment type="caution">
    <text evidence="1">The sequence shown here is derived from an EMBL/GenBank/DDBJ whole genome shotgun (WGS) entry which is preliminary data.</text>
</comment>
<evidence type="ECO:0000313" key="1">
    <source>
        <dbReference type="EMBL" id="GLK48309.1"/>
    </source>
</evidence>
<dbReference type="RefSeq" id="WP_271164537.1">
    <property type="nucleotide sequence ID" value="NZ_BSFD01000002.1"/>
</dbReference>
<protein>
    <submittedName>
        <fullName evidence="1">Uncharacterized protein</fullName>
    </submittedName>
</protein>
<proteinExistence type="predicted"/>
<reference evidence="1" key="1">
    <citation type="journal article" date="2014" name="Int. J. Syst. Evol. Microbiol.">
        <title>Complete genome of a new Firmicutes species belonging to the dominant human colonic microbiota ('Ruminococcus bicirculans') reveals two chromosomes and a selective capacity to utilize plant glucans.</title>
        <authorList>
            <consortium name="NISC Comparative Sequencing Program"/>
            <person name="Wegmann U."/>
            <person name="Louis P."/>
            <person name="Goesmann A."/>
            <person name="Henrissat B."/>
            <person name="Duncan S.H."/>
            <person name="Flint H.J."/>
        </authorList>
    </citation>
    <scope>NUCLEOTIDE SEQUENCE</scope>
    <source>
        <strain evidence="1">VKM B-1499</strain>
    </source>
</reference>
<evidence type="ECO:0000313" key="2">
    <source>
        <dbReference type="Proteomes" id="UP001143509"/>
    </source>
</evidence>
<gene>
    <name evidence="1" type="ORF">GCM10017620_12820</name>
</gene>
<dbReference type="EMBL" id="BSFD01000002">
    <property type="protein sequence ID" value="GLK48309.1"/>
    <property type="molecule type" value="Genomic_DNA"/>
</dbReference>
<sequence>MGIPGVILAELRRIIGTGDGQLEWLDLIRWSHAQNISIPEFYNDIAEAVARSYQGREISYIEADGIVNKLYLNWVLHEQCKTPIPPWPDLFLDIYLAFDGGEYRRTDAKEHDPIVDCTDPAVEAILSRLDS</sequence>
<dbReference type="Proteomes" id="UP001143509">
    <property type="component" value="Unassembled WGS sequence"/>
</dbReference>
<keyword evidence="2" id="KW-1185">Reference proteome</keyword>
<accession>A0ABQ5T6A2</accession>